<keyword evidence="4" id="KW-1185">Reference proteome</keyword>
<dbReference type="Pfam" id="PF13541">
    <property type="entry name" value="ChlI"/>
    <property type="match status" value="1"/>
</dbReference>
<dbReference type="SMART" id="SM00382">
    <property type="entry name" value="AAA"/>
    <property type="match status" value="1"/>
</dbReference>
<dbReference type="InterPro" id="IPR025943">
    <property type="entry name" value="Sigma_54_int_dom_ATP-bd_2"/>
</dbReference>
<comment type="caution">
    <text evidence="3">The sequence shown here is derived from an EMBL/GenBank/DDBJ whole genome shotgun (WGS) entry which is preliminary data.</text>
</comment>
<dbReference type="InterPro" id="IPR003593">
    <property type="entry name" value="AAA+_ATPase"/>
</dbReference>
<dbReference type="InterPro" id="IPR025158">
    <property type="entry name" value="Mg_chelat-rel_C"/>
</dbReference>
<evidence type="ECO:0000259" key="2">
    <source>
        <dbReference type="SMART" id="SM00382"/>
    </source>
</evidence>
<accession>A0ABT6N889</accession>
<dbReference type="Gene3D" id="3.40.50.300">
    <property type="entry name" value="P-loop containing nucleotide triphosphate hydrolases"/>
    <property type="match status" value="1"/>
</dbReference>
<dbReference type="PANTHER" id="PTHR32039:SF7">
    <property type="entry name" value="COMPETENCE PROTEIN COMM"/>
    <property type="match status" value="1"/>
</dbReference>
<sequence>MYSRIHASVIWGIEGQPVEIETNILRGLPNHIIVGLPSTIVKESKERIKSALKSSGIRYPDDRIIQNLYPANLKKDGSHLDLAMAMGIYVCIVKESYKIVETFAFIGELTLEGGILPIQGVLSLLEGLKTSGVKRVVLPHENYLEASFVKGLDIYPYERLDTLIRDIESNSLKVGSKLVSYEVKERKFDKDFSEVIGQKQAIRAAEIAIAGTHNLLIIGPPGCGKSMIAQRLETIMPKITLEEKIELTKIYSVSEEESPKGLIQYRPFRSPHHTISRIGLVGGGSAILPGEISKAHNGILYLDEVGEFKSDAIEALREPLSSGSVNLSRGGRSLNYPSRFALIATMNPCPCGHYLSKEDLCTCSHYEVKRYIGKLSWPILDRIDMTLFMDRVENSEISNASNQKVSSLEIRGNIQKAITFRQNRVMEAKHEKSTKESNGILDDNILYGLDEGARSIAIKYHSKGKLSMRSLGKLVGIARTIADLACSEHVEKNHLLEAYSYLTNQQMSNFFT</sequence>
<dbReference type="InterPro" id="IPR004482">
    <property type="entry name" value="Mg_chelat-rel"/>
</dbReference>
<dbReference type="InterPro" id="IPR045006">
    <property type="entry name" value="CHLI-like"/>
</dbReference>
<proteinExistence type="inferred from homology"/>
<dbReference type="InterPro" id="IPR027417">
    <property type="entry name" value="P-loop_NTPase"/>
</dbReference>
<protein>
    <submittedName>
        <fullName evidence="3">YifB family Mg chelatase-like AAA ATPase</fullName>
    </submittedName>
</protein>
<dbReference type="SUPFAM" id="SSF54211">
    <property type="entry name" value="Ribosomal protein S5 domain 2-like"/>
    <property type="match status" value="1"/>
</dbReference>
<dbReference type="PROSITE" id="PS00676">
    <property type="entry name" value="SIGMA54_INTERACT_2"/>
    <property type="match status" value="1"/>
</dbReference>
<evidence type="ECO:0000313" key="4">
    <source>
        <dbReference type="Proteomes" id="UP001158045"/>
    </source>
</evidence>
<dbReference type="Pfam" id="PF13335">
    <property type="entry name" value="Mg_chelatase_C"/>
    <property type="match status" value="1"/>
</dbReference>
<feature type="domain" description="AAA+ ATPase" evidence="2">
    <location>
        <begin position="211"/>
        <end position="393"/>
    </location>
</feature>
<organism evidence="3 4">
    <name type="scientific">Fusibacter bizertensis</name>
    <dbReference type="NCBI Taxonomy" id="1488331"/>
    <lineage>
        <taxon>Bacteria</taxon>
        <taxon>Bacillati</taxon>
        <taxon>Bacillota</taxon>
        <taxon>Clostridia</taxon>
        <taxon>Eubacteriales</taxon>
        <taxon>Eubacteriales Family XII. Incertae Sedis</taxon>
        <taxon>Fusibacter</taxon>
    </lineage>
</organism>
<name>A0ABT6N889_9FIRM</name>
<gene>
    <name evidence="3" type="ORF">QE109_00715</name>
</gene>
<evidence type="ECO:0000313" key="3">
    <source>
        <dbReference type="EMBL" id="MDH8676642.1"/>
    </source>
</evidence>
<dbReference type="Gene3D" id="3.30.230.10">
    <property type="match status" value="1"/>
</dbReference>
<dbReference type="RefSeq" id="WP_281092440.1">
    <property type="nucleotide sequence ID" value="NZ_JARYZI010000001.1"/>
</dbReference>
<reference evidence="3 4" key="1">
    <citation type="submission" date="2023-04" db="EMBL/GenBank/DDBJ databases">
        <title>Fusibacter bizertensis strain WBS, isolated from littoral bottom sediments of the Arctic seas - biochemical and genomic analysis.</title>
        <authorList>
            <person name="Brioukhanov A.L."/>
        </authorList>
    </citation>
    <scope>NUCLEOTIDE SEQUENCE [LARGE SCALE GENOMIC DNA]</scope>
    <source>
        <strain evidence="3 4">WBS</strain>
    </source>
</reference>
<dbReference type="InterPro" id="IPR020568">
    <property type="entry name" value="Ribosomal_Su5_D2-typ_SF"/>
</dbReference>
<comment type="similarity">
    <text evidence="1">Belongs to the Mg-chelatase subunits D/I family. ComM subfamily.</text>
</comment>
<dbReference type="PANTHER" id="PTHR32039">
    <property type="entry name" value="MAGNESIUM-CHELATASE SUBUNIT CHLI"/>
    <property type="match status" value="1"/>
</dbReference>
<dbReference type="NCBIfam" id="TIGR00368">
    <property type="entry name" value="YifB family Mg chelatase-like AAA ATPase"/>
    <property type="match status" value="1"/>
</dbReference>
<dbReference type="Pfam" id="PF01078">
    <property type="entry name" value="Mg_chelatase"/>
    <property type="match status" value="1"/>
</dbReference>
<dbReference type="InterPro" id="IPR014721">
    <property type="entry name" value="Ribsml_uS5_D2-typ_fold_subgr"/>
</dbReference>
<dbReference type="SUPFAM" id="SSF52540">
    <property type="entry name" value="P-loop containing nucleoside triphosphate hydrolases"/>
    <property type="match status" value="1"/>
</dbReference>
<evidence type="ECO:0000256" key="1">
    <source>
        <dbReference type="ARBA" id="ARBA00006354"/>
    </source>
</evidence>
<dbReference type="InterPro" id="IPR000523">
    <property type="entry name" value="Mg_chelatse_chII-like_cat_dom"/>
</dbReference>
<dbReference type="Proteomes" id="UP001158045">
    <property type="component" value="Unassembled WGS sequence"/>
</dbReference>
<dbReference type="EMBL" id="JARYZI010000001">
    <property type="protein sequence ID" value="MDH8676642.1"/>
    <property type="molecule type" value="Genomic_DNA"/>
</dbReference>